<dbReference type="InterPro" id="IPR024344">
    <property type="entry name" value="MDMPI_metal-binding"/>
</dbReference>
<dbReference type="EMBL" id="SDIF01000030">
    <property type="protein sequence ID" value="RXS67037.1"/>
    <property type="molecule type" value="Genomic_DNA"/>
</dbReference>
<dbReference type="NCBIfam" id="TIGR03083">
    <property type="entry name" value="maleylpyruvate isomerase family mycothiol-dependent enzyme"/>
    <property type="match status" value="1"/>
</dbReference>
<keyword evidence="3" id="KW-0413">Isomerase</keyword>
<keyword evidence="3" id="KW-0670">Pyruvate</keyword>
<dbReference type="InterPro" id="IPR017517">
    <property type="entry name" value="Maleyloyr_isom"/>
</dbReference>
<evidence type="ECO:0000313" key="4">
    <source>
        <dbReference type="Proteomes" id="UP000289482"/>
    </source>
</evidence>
<dbReference type="Gene3D" id="3.30.1050.40">
    <property type="match status" value="1"/>
</dbReference>
<evidence type="ECO:0000313" key="3">
    <source>
        <dbReference type="EMBL" id="RXS67037.1"/>
    </source>
</evidence>
<evidence type="ECO:0000259" key="2">
    <source>
        <dbReference type="Pfam" id="PF17844"/>
    </source>
</evidence>
<organism evidence="3 4">
    <name type="scientific">Streptomyces sioyaensis</name>
    <dbReference type="NCBI Taxonomy" id="67364"/>
    <lineage>
        <taxon>Bacteria</taxon>
        <taxon>Bacillati</taxon>
        <taxon>Actinomycetota</taxon>
        <taxon>Actinomycetes</taxon>
        <taxon>Kitasatosporales</taxon>
        <taxon>Streptomycetaceae</taxon>
        <taxon>Streptomyces</taxon>
    </lineage>
</organism>
<dbReference type="GO" id="GO:0046872">
    <property type="term" value="F:metal ion binding"/>
    <property type="evidence" value="ECO:0007669"/>
    <property type="project" value="InterPro"/>
</dbReference>
<name>A0A4Q1QUZ5_9ACTN</name>
<dbReference type="GO" id="GO:0016853">
    <property type="term" value="F:isomerase activity"/>
    <property type="evidence" value="ECO:0007669"/>
    <property type="project" value="UniProtKB-KW"/>
</dbReference>
<dbReference type="Pfam" id="PF11716">
    <property type="entry name" value="MDMPI_N"/>
    <property type="match status" value="1"/>
</dbReference>
<accession>A0A4Q1QUZ5</accession>
<reference evidence="3 4" key="1">
    <citation type="submission" date="2019-01" db="EMBL/GenBank/DDBJ databases">
        <title>Draft genome sequences of the type strain Streptomyces sioyaensis DSM 40032 and its novel strain, TM32, a thermotolerant antibiotics-producing actinobacterium.</title>
        <authorList>
            <person name="Nakaew N."/>
            <person name="Lumyong S."/>
            <person name="Sloan W.T."/>
            <person name="Sungthong R."/>
        </authorList>
    </citation>
    <scope>NUCLEOTIDE SEQUENCE [LARGE SCALE GENOMIC DNA]</scope>
    <source>
        <strain evidence="3 4">DSM 40032</strain>
    </source>
</reference>
<dbReference type="AlphaFoldDB" id="A0A4Q1QUZ5"/>
<dbReference type="RefSeq" id="WP_129247863.1">
    <property type="nucleotide sequence ID" value="NZ_JABZEL010000009.1"/>
</dbReference>
<dbReference type="Proteomes" id="UP000289482">
    <property type="component" value="Unassembled WGS sequence"/>
</dbReference>
<dbReference type="Pfam" id="PF17844">
    <property type="entry name" value="SCP_3"/>
    <property type="match status" value="1"/>
</dbReference>
<dbReference type="GeneID" id="95779009"/>
<dbReference type="InterPro" id="IPR041629">
    <property type="entry name" value="SCP_3"/>
</dbReference>
<feature type="domain" description="Mycothiol-dependent maleylpyruvate isomerase metal-binding" evidence="1">
    <location>
        <begin position="24"/>
        <end position="161"/>
    </location>
</feature>
<dbReference type="InterPro" id="IPR034660">
    <property type="entry name" value="DinB/YfiT-like"/>
</dbReference>
<gene>
    <name evidence="3" type="ORF">EST54_13630</name>
</gene>
<dbReference type="Gene3D" id="1.20.120.450">
    <property type="entry name" value="dinb family like domain"/>
    <property type="match status" value="1"/>
</dbReference>
<proteinExistence type="predicted"/>
<feature type="domain" description="Bacterial SCP orthologue" evidence="2">
    <location>
        <begin position="171"/>
        <end position="263"/>
    </location>
</feature>
<evidence type="ECO:0000259" key="1">
    <source>
        <dbReference type="Pfam" id="PF11716"/>
    </source>
</evidence>
<keyword evidence="4" id="KW-1185">Reference proteome</keyword>
<sequence length="265" mass="28027">MPPAARKPRPRRYDPKKTRAAVTAQLAHVQEAVSALAPGQLALPTRLGDWTVRELVAHLSLTLGSVARSLAQPVPPRAAATLLEWPSAAAPLASDIDERTRALAAAHDPVELLARTAAEFAEVVLPEPDDRPLPSRPGAMTLADILVTRCVELVVHSDDLAAATGREIPLDRQALAATTRLLADVLADRAPGGSVELRIPPFAVVQCVAGPKHTRGTPPNVVETDPLTWIRLATGRTSWAEARDAATVSASGERSDIGGYLPLLS</sequence>
<comment type="caution">
    <text evidence="3">The sequence shown here is derived from an EMBL/GenBank/DDBJ whole genome shotgun (WGS) entry which is preliminary data.</text>
</comment>
<protein>
    <submittedName>
        <fullName evidence="3">Maleylpyruvate isomerase family mycothiol-dependent enzyme</fullName>
    </submittedName>
</protein>
<dbReference type="SUPFAM" id="SSF109854">
    <property type="entry name" value="DinB/YfiT-like putative metalloenzymes"/>
    <property type="match status" value="1"/>
</dbReference>